<dbReference type="GO" id="GO:0006310">
    <property type="term" value="P:DNA recombination"/>
    <property type="evidence" value="ECO:0007669"/>
    <property type="project" value="UniProtKB-KW"/>
</dbReference>
<keyword evidence="2" id="KW-0229">DNA integration</keyword>
<evidence type="ECO:0000256" key="2">
    <source>
        <dbReference type="ARBA" id="ARBA00022908"/>
    </source>
</evidence>
<evidence type="ECO:0000256" key="1">
    <source>
        <dbReference type="ARBA" id="ARBA00008857"/>
    </source>
</evidence>
<evidence type="ECO:0000313" key="7">
    <source>
        <dbReference type="EMBL" id="AOK21123.1"/>
    </source>
</evidence>
<dbReference type="SUPFAM" id="SSF56349">
    <property type="entry name" value="DNA breaking-rejoining enzymes"/>
    <property type="match status" value="1"/>
</dbReference>
<evidence type="ECO:0000256" key="5">
    <source>
        <dbReference type="SAM" id="MobiDB-lite"/>
    </source>
</evidence>
<dbReference type="RefSeq" id="WP_069271896.1">
    <property type="nucleotide sequence ID" value="NZ_CP013444.1"/>
</dbReference>
<dbReference type="Pfam" id="PF00589">
    <property type="entry name" value="Phage_integrase"/>
    <property type="match status" value="1"/>
</dbReference>
<dbReference type="PANTHER" id="PTHR30629">
    <property type="entry name" value="PROPHAGE INTEGRASE"/>
    <property type="match status" value="1"/>
</dbReference>
<dbReference type="Gene3D" id="1.10.443.10">
    <property type="entry name" value="Intergrase catalytic core"/>
    <property type="match status" value="1"/>
</dbReference>
<dbReference type="GO" id="GO:0016787">
    <property type="term" value="F:hydrolase activity"/>
    <property type="evidence" value="ECO:0007669"/>
    <property type="project" value="UniProtKB-KW"/>
</dbReference>
<dbReference type="Gene3D" id="1.10.150.130">
    <property type="match status" value="1"/>
</dbReference>
<organism evidence="7 8">
    <name type="scientific">Burkholderia cepacia</name>
    <name type="common">Pseudomonas cepacia</name>
    <dbReference type="NCBI Taxonomy" id="292"/>
    <lineage>
        <taxon>Bacteria</taxon>
        <taxon>Pseudomonadati</taxon>
        <taxon>Pseudomonadota</taxon>
        <taxon>Betaproteobacteria</taxon>
        <taxon>Burkholderiales</taxon>
        <taxon>Burkholderiaceae</taxon>
        <taxon>Burkholderia</taxon>
        <taxon>Burkholderia cepacia complex</taxon>
    </lineage>
</organism>
<dbReference type="GO" id="GO:0015074">
    <property type="term" value="P:DNA integration"/>
    <property type="evidence" value="ECO:0007669"/>
    <property type="project" value="UniProtKB-KW"/>
</dbReference>
<sequence length="424" mass="47917">MRFDARIVAKLPNGEHMTFEGFPGLRLQASASRKSWTYRYKSPVDGRMRQVKLGEWPAMAFASAISAWEKSRAERDSGAELSTPCRKREEAVARPSPTSYTVRELCRDYLEGHVEPNRKAKGAVEVARMFRAMLGPIADASAVTITRAQAFDFLDSYRSTPMVAARLRMELGGAWNYALDAGRLPENTANWWKDVLRGRLKSKGRKVEGKYTGTQKRVLSVDELGTLIRWLPNFSLTVADALTLYLWTGARGGEIVAMESTEVVEEADGLWWTIPKHKTKGLQNDRATDLRVPLVGRAEVVVRRRLDQARGAFLFPSSLGTSMDQTVVQHGVYYHQPYCKIAPKHERPRLPVTHWSAHDLRRTVRTLLAMLGCPNEVAEAVLGHVQPGILGVYNRHTYDRERREWLTQLSHRLESIAGTYSARK</sequence>
<dbReference type="InterPro" id="IPR002104">
    <property type="entry name" value="Integrase_catalytic"/>
</dbReference>
<feature type="domain" description="Tyr recombinase" evidence="6">
    <location>
        <begin position="214"/>
        <end position="406"/>
    </location>
</feature>
<keyword evidence="4" id="KW-0233">DNA recombination</keyword>
<dbReference type="InterPro" id="IPR038488">
    <property type="entry name" value="Integrase_DNA-bd_sf"/>
</dbReference>
<dbReference type="PANTHER" id="PTHR30629:SF2">
    <property type="entry name" value="PROPHAGE INTEGRASE INTS-RELATED"/>
    <property type="match status" value="1"/>
</dbReference>
<dbReference type="AlphaFoldDB" id="A0A1B4Q4L6"/>
<dbReference type="Gene3D" id="3.30.160.390">
    <property type="entry name" value="Integrase, DNA-binding domain"/>
    <property type="match status" value="1"/>
</dbReference>
<feature type="region of interest" description="Disordered" evidence="5">
    <location>
        <begin position="75"/>
        <end position="94"/>
    </location>
</feature>
<gene>
    <name evidence="7" type="ORF">WT26_30310</name>
</gene>
<evidence type="ECO:0000256" key="4">
    <source>
        <dbReference type="ARBA" id="ARBA00023172"/>
    </source>
</evidence>
<dbReference type="InterPro" id="IPR011010">
    <property type="entry name" value="DNA_brk_join_enz"/>
</dbReference>
<evidence type="ECO:0000259" key="6">
    <source>
        <dbReference type="PROSITE" id="PS51898"/>
    </source>
</evidence>
<dbReference type="EMBL" id="CP013444">
    <property type="protein sequence ID" value="AOK21123.1"/>
    <property type="molecule type" value="Genomic_DNA"/>
</dbReference>
<keyword evidence="7" id="KW-0378">Hydrolase</keyword>
<dbReference type="InterPro" id="IPR010998">
    <property type="entry name" value="Integrase_recombinase_N"/>
</dbReference>
<dbReference type="PROSITE" id="PS51898">
    <property type="entry name" value="TYR_RECOMBINASE"/>
    <property type="match status" value="1"/>
</dbReference>
<dbReference type="Proteomes" id="UP000094776">
    <property type="component" value="Chromosome 2"/>
</dbReference>
<keyword evidence="3" id="KW-0238">DNA-binding</keyword>
<proteinExistence type="inferred from homology"/>
<accession>A0A1B4Q4L6</accession>
<name>A0A1B4Q4L6_BURCE</name>
<dbReference type="InterPro" id="IPR013762">
    <property type="entry name" value="Integrase-like_cat_sf"/>
</dbReference>
<reference evidence="7 8" key="1">
    <citation type="submission" date="2015-12" db="EMBL/GenBank/DDBJ databases">
        <title>Diversity of Burkholderia near neighbor genomes.</title>
        <authorList>
            <person name="Sahl J."/>
            <person name="Wagner D."/>
            <person name="Keim P."/>
        </authorList>
    </citation>
    <scope>NUCLEOTIDE SEQUENCE [LARGE SCALE GENOMIC DNA]</scope>
    <source>
        <strain evidence="7 8">MSMB1184WGS</strain>
    </source>
</reference>
<comment type="similarity">
    <text evidence="1">Belongs to the 'phage' integrase family.</text>
</comment>
<evidence type="ECO:0000256" key="3">
    <source>
        <dbReference type="ARBA" id="ARBA00023125"/>
    </source>
</evidence>
<dbReference type="GO" id="GO:0003677">
    <property type="term" value="F:DNA binding"/>
    <property type="evidence" value="ECO:0007669"/>
    <property type="project" value="UniProtKB-KW"/>
</dbReference>
<dbReference type="InterPro" id="IPR050808">
    <property type="entry name" value="Phage_Integrase"/>
</dbReference>
<evidence type="ECO:0000313" key="8">
    <source>
        <dbReference type="Proteomes" id="UP000094776"/>
    </source>
</evidence>
<protein>
    <submittedName>
        <fullName evidence="7">Alpha/beta hydrolase</fullName>
    </submittedName>
</protein>